<proteinExistence type="predicted"/>
<name>A0A8S1Q3X9_9CILI</name>
<accession>A0A8S1Q3X9</accession>
<comment type="caution">
    <text evidence="2">The sequence shown here is derived from an EMBL/GenBank/DDBJ whole genome shotgun (WGS) entry which is preliminary data.</text>
</comment>
<sequence>MKPSLNFDFNEVQFDEQQIPNYTREFMDQMRDHMYHVRKFEQIQKNQTPKLISQRPMSAQAKYLMTPQEKHKYLKKKEPIQVSPNKQSQLKNTSNVIKFGKTYISETIPVIHSNIFISGSDVQLSKQTNSSKVSKMKSPIQQIINKPQQINQKSLDQPVKNEVIGVFDWEEEFDEQFFIKEAMKYQEKNQRLQTIEKVNREQFLQKVKTQQSASSLKNVKQTKEDILKQQQMEIQQKQAKLEQLRQYNNSLQPIETAQKFKEEEDNYENDFVDEEQIIEQKIVKQQQIVQNNEEDDDYGKDGFEVYEENKVMETNNIDDEKQWKQNENLKKKEQIQNKTTTDSKSTLTYNSKTRKKQIIYRAKNAKERKEELEGMREELQKNLIENDAESAKIYKLLQDSREKEKIMIEVNSKRREELILARLTLQQLSEKIDQQLHMIDDLDKKEHYAQQIIEKLKENRKRQQQQYDEEIEKFLACKVIARFLKCKKDRKLFLELRRQKFMNMLIQ</sequence>
<reference evidence="2" key="1">
    <citation type="submission" date="2021-01" db="EMBL/GenBank/DDBJ databases">
        <authorList>
            <consortium name="Genoscope - CEA"/>
            <person name="William W."/>
        </authorList>
    </citation>
    <scope>NUCLEOTIDE SEQUENCE</scope>
</reference>
<keyword evidence="1" id="KW-0175">Coiled coil</keyword>
<feature type="coiled-coil region" evidence="1">
    <location>
        <begin position="355"/>
        <end position="389"/>
    </location>
</feature>
<evidence type="ECO:0000313" key="3">
    <source>
        <dbReference type="Proteomes" id="UP000692954"/>
    </source>
</evidence>
<feature type="coiled-coil region" evidence="1">
    <location>
        <begin position="220"/>
        <end position="247"/>
    </location>
</feature>
<organism evidence="2 3">
    <name type="scientific">Paramecium sonneborni</name>
    <dbReference type="NCBI Taxonomy" id="65129"/>
    <lineage>
        <taxon>Eukaryota</taxon>
        <taxon>Sar</taxon>
        <taxon>Alveolata</taxon>
        <taxon>Ciliophora</taxon>
        <taxon>Intramacronucleata</taxon>
        <taxon>Oligohymenophorea</taxon>
        <taxon>Peniculida</taxon>
        <taxon>Parameciidae</taxon>
        <taxon>Paramecium</taxon>
    </lineage>
</organism>
<keyword evidence="3" id="KW-1185">Reference proteome</keyword>
<dbReference type="OrthoDB" id="308145at2759"/>
<evidence type="ECO:0000256" key="1">
    <source>
        <dbReference type="SAM" id="Coils"/>
    </source>
</evidence>
<dbReference type="AlphaFoldDB" id="A0A8S1Q3X9"/>
<dbReference type="EMBL" id="CAJJDN010000094">
    <property type="protein sequence ID" value="CAD8109695.1"/>
    <property type="molecule type" value="Genomic_DNA"/>
</dbReference>
<evidence type="ECO:0000313" key="2">
    <source>
        <dbReference type="EMBL" id="CAD8109695.1"/>
    </source>
</evidence>
<gene>
    <name evidence="2" type="ORF">PSON_ATCC_30995.1.T0940074</name>
</gene>
<protein>
    <submittedName>
        <fullName evidence="2">Uncharacterized protein</fullName>
    </submittedName>
</protein>
<dbReference type="Proteomes" id="UP000692954">
    <property type="component" value="Unassembled WGS sequence"/>
</dbReference>
<feature type="coiled-coil region" evidence="1">
    <location>
        <begin position="425"/>
        <end position="473"/>
    </location>
</feature>